<dbReference type="SUPFAM" id="SSF54427">
    <property type="entry name" value="NTF2-like"/>
    <property type="match status" value="1"/>
</dbReference>
<comment type="caution">
    <text evidence="2">The sequence shown here is derived from an EMBL/GenBank/DDBJ whole genome shotgun (WGS) entry which is preliminary data.</text>
</comment>
<dbReference type="Pfam" id="PF14534">
    <property type="entry name" value="DUF4440"/>
    <property type="match status" value="1"/>
</dbReference>
<dbReference type="Proteomes" id="UP000264702">
    <property type="component" value="Unassembled WGS sequence"/>
</dbReference>
<dbReference type="RefSeq" id="WP_117301178.1">
    <property type="nucleotide sequence ID" value="NZ_QVQT02000005.1"/>
</dbReference>
<evidence type="ECO:0000313" key="3">
    <source>
        <dbReference type="Proteomes" id="UP000264702"/>
    </source>
</evidence>
<name>A0A372ILK4_9BACT</name>
<feature type="domain" description="DUF4440" evidence="1">
    <location>
        <begin position="10"/>
        <end position="115"/>
    </location>
</feature>
<dbReference type="OrthoDB" id="121974at2"/>
<dbReference type="InterPro" id="IPR032710">
    <property type="entry name" value="NTF2-like_dom_sf"/>
</dbReference>
<organism evidence="2 3">
    <name type="scientific">Paracidobacterium acidisoli</name>
    <dbReference type="NCBI Taxonomy" id="2303751"/>
    <lineage>
        <taxon>Bacteria</taxon>
        <taxon>Pseudomonadati</taxon>
        <taxon>Acidobacteriota</taxon>
        <taxon>Terriglobia</taxon>
        <taxon>Terriglobales</taxon>
        <taxon>Acidobacteriaceae</taxon>
        <taxon>Paracidobacterium</taxon>
    </lineage>
</organism>
<reference evidence="2 3" key="1">
    <citation type="submission" date="2018-08" db="EMBL/GenBank/DDBJ databases">
        <title>Acidipila sp. 4G-K13, an acidobacterium isolated from forest soil.</title>
        <authorList>
            <person name="Gao Z.-H."/>
            <person name="Qiu L.-H."/>
        </authorList>
    </citation>
    <scope>NUCLEOTIDE SEQUENCE [LARGE SCALE GENOMIC DNA]</scope>
    <source>
        <strain evidence="2 3">4G-K13</strain>
    </source>
</reference>
<dbReference type="AlphaFoldDB" id="A0A372ILK4"/>
<evidence type="ECO:0000313" key="2">
    <source>
        <dbReference type="EMBL" id="RFU15629.1"/>
    </source>
</evidence>
<protein>
    <submittedName>
        <fullName evidence="2">Nuclear transport factor 2 family protein</fullName>
    </submittedName>
</protein>
<gene>
    <name evidence="2" type="ORF">D0Y96_14305</name>
</gene>
<keyword evidence="3" id="KW-1185">Reference proteome</keyword>
<dbReference type="InterPro" id="IPR027843">
    <property type="entry name" value="DUF4440"/>
</dbReference>
<dbReference type="EMBL" id="QVQT01000005">
    <property type="protein sequence ID" value="RFU15629.1"/>
    <property type="molecule type" value="Genomic_DNA"/>
</dbReference>
<proteinExistence type="predicted"/>
<sequence>MAQIRIEEELHALEEQLLDPVLRRDATFVSHVLAEGFREFGSSGRTFDKASMLAHLQQDALRLRVTIEEFRAERVSDEAVLVTYLAVRDPETDEGSPTRSWRSSLWLQREGRWQMLFHQGTRMAHPERVSR</sequence>
<evidence type="ECO:0000259" key="1">
    <source>
        <dbReference type="Pfam" id="PF14534"/>
    </source>
</evidence>
<dbReference type="Gene3D" id="3.10.450.50">
    <property type="match status" value="1"/>
</dbReference>
<accession>A0A372ILK4</accession>